<sequence length="140" mass="15024">MKVSKSKVTFAVDVPLDEDVDLSGRSYGSLLGIEGCHIKGLLYRDDDGKLFADVDISATLTCKDIHSGSPFKSAFACSGDYEILEKEDGEGEGFILPGAALDTADLAFCAILFEMDPYPSKGDDLPESGDGYVFSSEYVE</sequence>
<organism evidence="1 2">
    <name type="scientific">Candidatus Alloenteromonas pullicola</name>
    <dbReference type="NCBI Taxonomy" id="2840784"/>
    <lineage>
        <taxon>Bacteria</taxon>
        <taxon>Bacillati</taxon>
        <taxon>Bacillota</taxon>
        <taxon>Bacillota incertae sedis</taxon>
        <taxon>Candidatus Alloenteromonas</taxon>
    </lineage>
</organism>
<name>A0A9D1LP28_9FIRM</name>
<reference evidence="1" key="2">
    <citation type="journal article" date="2021" name="PeerJ">
        <title>Extensive microbial diversity within the chicken gut microbiome revealed by metagenomics and culture.</title>
        <authorList>
            <person name="Gilroy R."/>
            <person name="Ravi A."/>
            <person name="Getino M."/>
            <person name="Pursley I."/>
            <person name="Horton D.L."/>
            <person name="Alikhan N.F."/>
            <person name="Baker D."/>
            <person name="Gharbi K."/>
            <person name="Hall N."/>
            <person name="Watson M."/>
            <person name="Adriaenssens E.M."/>
            <person name="Foster-Nyarko E."/>
            <person name="Jarju S."/>
            <person name="Secka A."/>
            <person name="Antonio M."/>
            <person name="Oren A."/>
            <person name="Chaudhuri R.R."/>
            <person name="La Ragione R."/>
            <person name="Hildebrand F."/>
            <person name="Pallen M.J."/>
        </authorList>
    </citation>
    <scope>NUCLEOTIDE SEQUENCE</scope>
    <source>
        <strain evidence="1">ChiGjej1B1-22543</strain>
    </source>
</reference>
<reference evidence="1" key="1">
    <citation type="submission" date="2020-10" db="EMBL/GenBank/DDBJ databases">
        <authorList>
            <person name="Gilroy R."/>
        </authorList>
    </citation>
    <scope>NUCLEOTIDE SEQUENCE</scope>
    <source>
        <strain evidence="1">ChiGjej1B1-22543</strain>
    </source>
</reference>
<evidence type="ECO:0000313" key="2">
    <source>
        <dbReference type="Proteomes" id="UP000824070"/>
    </source>
</evidence>
<evidence type="ECO:0000313" key="1">
    <source>
        <dbReference type="EMBL" id="HIU45423.1"/>
    </source>
</evidence>
<comment type="caution">
    <text evidence="1">The sequence shown here is derived from an EMBL/GenBank/DDBJ whole genome shotgun (WGS) entry which is preliminary data.</text>
</comment>
<proteinExistence type="predicted"/>
<dbReference type="AlphaFoldDB" id="A0A9D1LP28"/>
<dbReference type="Proteomes" id="UP000824070">
    <property type="component" value="Unassembled WGS sequence"/>
</dbReference>
<gene>
    <name evidence="1" type="ORF">IAC52_03910</name>
</gene>
<dbReference type="EMBL" id="DVMV01000028">
    <property type="protein sequence ID" value="HIU45423.1"/>
    <property type="molecule type" value="Genomic_DNA"/>
</dbReference>
<protein>
    <submittedName>
        <fullName evidence="1">Uncharacterized protein</fullName>
    </submittedName>
</protein>
<accession>A0A9D1LP28</accession>